<organism evidence="1">
    <name type="scientific">marine sediment metagenome</name>
    <dbReference type="NCBI Taxonomy" id="412755"/>
    <lineage>
        <taxon>unclassified sequences</taxon>
        <taxon>metagenomes</taxon>
        <taxon>ecological metagenomes</taxon>
    </lineage>
</organism>
<dbReference type="EMBL" id="BARU01031638">
    <property type="protein sequence ID" value="GAH62633.1"/>
    <property type="molecule type" value="Genomic_DNA"/>
</dbReference>
<protein>
    <submittedName>
        <fullName evidence="1">Uncharacterized protein</fullName>
    </submittedName>
</protein>
<sequence>MIKVEDYAEGTPERKLAEFYKAWKETDWETMVKVTQISWIEAMPKAKEMLKAMFQFKLINAELVESRMLNNVAFAAMVKVQYLIARGVVKDMECDARVICEKEPMLPAPDGEWGVNPQSTAPI</sequence>
<evidence type="ECO:0000313" key="1">
    <source>
        <dbReference type="EMBL" id="GAH62633.1"/>
    </source>
</evidence>
<comment type="caution">
    <text evidence="1">The sequence shown here is derived from an EMBL/GenBank/DDBJ whole genome shotgun (WGS) entry which is preliminary data.</text>
</comment>
<reference evidence="1" key="1">
    <citation type="journal article" date="2014" name="Front. Microbiol.">
        <title>High frequency of phylogenetically diverse reductive dehalogenase-homologous genes in deep subseafloor sedimentary metagenomes.</title>
        <authorList>
            <person name="Kawai M."/>
            <person name="Futagami T."/>
            <person name="Toyoda A."/>
            <person name="Takaki Y."/>
            <person name="Nishi S."/>
            <person name="Hori S."/>
            <person name="Arai W."/>
            <person name="Tsubouchi T."/>
            <person name="Morono Y."/>
            <person name="Uchiyama I."/>
            <person name="Ito T."/>
            <person name="Fujiyama A."/>
            <person name="Inagaki F."/>
            <person name="Takami H."/>
        </authorList>
    </citation>
    <scope>NUCLEOTIDE SEQUENCE</scope>
    <source>
        <strain evidence="1">Expedition CK06-06</strain>
    </source>
</reference>
<name>X1IYM0_9ZZZZ</name>
<proteinExistence type="predicted"/>
<accession>X1IYM0</accession>
<dbReference type="AlphaFoldDB" id="X1IYM0"/>
<gene>
    <name evidence="1" type="ORF">S03H2_50013</name>
</gene>